<sequence length="199" mass="23229">MKAVKSCLDCLASYCEEHLQPHSESLENHELVEASKSLKQNVCSRHNKIMKIFCRTDQLCICYLCLMGEHKGHETVSTATERTKKQQDLTKIRRQIQQKIKYREKDMRLFQQEVENIKVSADKAVEDSEEIFSEMIRLLQNRNLAKRPTNPGSLQAIPQQMTNLLLQIQNKKLGRVVYSQTRLFFLLNLRSWHFSCTSA</sequence>
<dbReference type="SUPFAM" id="SSF57845">
    <property type="entry name" value="B-box zinc-binding domain"/>
    <property type="match status" value="1"/>
</dbReference>
<keyword evidence="1" id="KW-0479">Metal-binding</keyword>
<dbReference type="InterPro" id="IPR000315">
    <property type="entry name" value="Znf_B-box"/>
</dbReference>
<evidence type="ECO:0000256" key="1">
    <source>
        <dbReference type="ARBA" id="ARBA00022723"/>
    </source>
</evidence>
<proteinExistence type="predicted"/>
<dbReference type="Pfam" id="PF00643">
    <property type="entry name" value="zf-B_box"/>
    <property type="match status" value="1"/>
</dbReference>
<dbReference type="Proteomes" id="UP000265200">
    <property type="component" value="Chromosome 18"/>
</dbReference>
<dbReference type="Gene3D" id="4.10.830.40">
    <property type="match status" value="1"/>
</dbReference>
<dbReference type="Ensembl" id="ENSORLT00015025126.1">
    <property type="protein sequence ID" value="ENSORLP00015016846.1"/>
    <property type="gene ID" value="ENSORLG00015017832.1"/>
</dbReference>
<dbReference type="GO" id="GO:0008270">
    <property type="term" value="F:zinc ion binding"/>
    <property type="evidence" value="ECO:0007669"/>
    <property type="project" value="UniProtKB-KW"/>
</dbReference>
<dbReference type="Gene3D" id="3.30.160.60">
    <property type="entry name" value="Classic Zinc Finger"/>
    <property type="match status" value="1"/>
</dbReference>
<name>A0A3P9I9V7_ORYLA</name>
<protein>
    <recommendedName>
        <fullName evidence="5">B box-type domain-containing protein</fullName>
    </recommendedName>
</protein>
<dbReference type="InterPro" id="IPR051051">
    <property type="entry name" value="E3_ubiq-ligase_TRIM/RNF"/>
</dbReference>
<dbReference type="PROSITE" id="PS50119">
    <property type="entry name" value="ZF_BBOX"/>
    <property type="match status" value="1"/>
</dbReference>
<reference evidence="6 7" key="2">
    <citation type="submission" date="2017-04" db="EMBL/GenBank/DDBJ databases">
        <title>CpG methylation of centromeres and impact of large insertions on vertebrate speciation.</title>
        <authorList>
            <person name="Ichikawa K."/>
            <person name="Yoshimura J."/>
            <person name="Morishita S."/>
        </authorList>
    </citation>
    <scope>NUCLEOTIDE SEQUENCE</scope>
    <source>
        <strain evidence="6 7">HSOK</strain>
    </source>
</reference>
<keyword evidence="2 4" id="KW-0863">Zinc-finger</keyword>
<feature type="domain" description="B box-type" evidence="5">
    <location>
        <begin position="38"/>
        <end position="78"/>
    </location>
</feature>
<reference evidence="6" key="3">
    <citation type="submission" date="2025-08" db="UniProtKB">
        <authorList>
            <consortium name="Ensembl"/>
        </authorList>
    </citation>
    <scope>IDENTIFICATION</scope>
    <source>
        <strain evidence="6">HSOK</strain>
    </source>
</reference>
<evidence type="ECO:0000256" key="4">
    <source>
        <dbReference type="PROSITE-ProRule" id="PRU00024"/>
    </source>
</evidence>
<dbReference type="CDD" id="cd19769">
    <property type="entry name" value="Bbox2_TRIM16-like"/>
    <property type="match status" value="1"/>
</dbReference>
<organism evidence="6 7">
    <name type="scientific">Oryzias latipes</name>
    <name type="common">Japanese rice fish</name>
    <name type="synonym">Japanese killifish</name>
    <dbReference type="NCBI Taxonomy" id="8090"/>
    <lineage>
        <taxon>Eukaryota</taxon>
        <taxon>Metazoa</taxon>
        <taxon>Chordata</taxon>
        <taxon>Craniata</taxon>
        <taxon>Vertebrata</taxon>
        <taxon>Euteleostomi</taxon>
        <taxon>Actinopterygii</taxon>
        <taxon>Neopterygii</taxon>
        <taxon>Teleostei</taxon>
        <taxon>Neoteleostei</taxon>
        <taxon>Acanthomorphata</taxon>
        <taxon>Ovalentaria</taxon>
        <taxon>Atherinomorphae</taxon>
        <taxon>Beloniformes</taxon>
        <taxon>Adrianichthyidae</taxon>
        <taxon>Oryziinae</taxon>
        <taxon>Oryzias</taxon>
    </lineage>
</organism>
<evidence type="ECO:0000256" key="2">
    <source>
        <dbReference type="ARBA" id="ARBA00022771"/>
    </source>
</evidence>
<reference evidence="6" key="4">
    <citation type="submission" date="2025-09" db="UniProtKB">
        <authorList>
            <consortium name="Ensembl"/>
        </authorList>
    </citation>
    <scope>IDENTIFICATION</scope>
    <source>
        <strain evidence="6">HSOK</strain>
    </source>
</reference>
<evidence type="ECO:0000256" key="3">
    <source>
        <dbReference type="ARBA" id="ARBA00022833"/>
    </source>
</evidence>
<dbReference type="AlphaFoldDB" id="A0A3P9I9V7"/>
<dbReference type="SMART" id="SM00336">
    <property type="entry name" value="BBOX"/>
    <property type="match status" value="1"/>
</dbReference>
<dbReference type="PANTHER" id="PTHR25465:SF5">
    <property type="entry name" value="E3 UBIQUITIN_ISG15 LIGASE TRIM25-RELATED"/>
    <property type="match status" value="1"/>
</dbReference>
<evidence type="ECO:0000259" key="5">
    <source>
        <dbReference type="PROSITE" id="PS50119"/>
    </source>
</evidence>
<keyword evidence="3" id="KW-0862">Zinc</keyword>
<accession>A0A3P9I9V7</accession>
<dbReference type="PANTHER" id="PTHR25465">
    <property type="entry name" value="B-BOX DOMAIN CONTAINING"/>
    <property type="match status" value="1"/>
</dbReference>
<reference key="1">
    <citation type="journal article" date="2007" name="Nature">
        <title>The medaka draft genome and insights into vertebrate genome evolution.</title>
        <authorList>
            <person name="Kasahara M."/>
            <person name="Naruse K."/>
            <person name="Sasaki S."/>
            <person name="Nakatani Y."/>
            <person name="Qu W."/>
            <person name="Ahsan B."/>
            <person name="Yamada T."/>
            <person name="Nagayasu Y."/>
            <person name="Doi K."/>
            <person name="Kasai Y."/>
            <person name="Jindo T."/>
            <person name="Kobayashi D."/>
            <person name="Shimada A."/>
            <person name="Toyoda A."/>
            <person name="Kuroki Y."/>
            <person name="Fujiyama A."/>
            <person name="Sasaki T."/>
            <person name="Shimizu A."/>
            <person name="Asakawa S."/>
            <person name="Shimizu N."/>
            <person name="Hashimoto S."/>
            <person name="Yang J."/>
            <person name="Lee Y."/>
            <person name="Matsushima K."/>
            <person name="Sugano S."/>
            <person name="Sakaizumi M."/>
            <person name="Narita T."/>
            <person name="Ohishi K."/>
            <person name="Haga S."/>
            <person name="Ohta F."/>
            <person name="Nomoto H."/>
            <person name="Nogata K."/>
            <person name="Morishita T."/>
            <person name="Endo T."/>
            <person name="Shin-I T."/>
            <person name="Takeda H."/>
            <person name="Morishita S."/>
            <person name="Kohara Y."/>
        </authorList>
    </citation>
    <scope>NUCLEOTIDE SEQUENCE [LARGE SCALE GENOMIC DNA]</scope>
    <source>
        <strain>Hd-rR</strain>
    </source>
</reference>
<evidence type="ECO:0000313" key="7">
    <source>
        <dbReference type="Proteomes" id="UP000265200"/>
    </source>
</evidence>
<evidence type="ECO:0000313" key="6">
    <source>
        <dbReference type="Ensembl" id="ENSORLP00015016846.1"/>
    </source>
</evidence>